<dbReference type="Proteomes" id="UP000028782">
    <property type="component" value="Chromosome"/>
</dbReference>
<evidence type="ECO:0000256" key="2">
    <source>
        <dbReference type="ARBA" id="ARBA00023125"/>
    </source>
</evidence>
<evidence type="ECO:0000313" key="7">
    <source>
        <dbReference type="Proteomes" id="UP000028782"/>
    </source>
</evidence>
<dbReference type="GO" id="GO:0003677">
    <property type="term" value="F:DNA binding"/>
    <property type="evidence" value="ECO:0007669"/>
    <property type="project" value="UniProtKB-KW"/>
</dbReference>
<dbReference type="InterPro" id="IPR036388">
    <property type="entry name" value="WH-like_DNA-bd_sf"/>
</dbReference>
<dbReference type="AlphaFoldDB" id="A0A076PY28"/>
<dbReference type="PROSITE" id="PS51118">
    <property type="entry name" value="HTH_HXLR"/>
    <property type="match status" value="1"/>
</dbReference>
<protein>
    <submittedName>
        <fullName evidence="6">HxlR family transcriptional regulator</fullName>
    </submittedName>
</protein>
<keyword evidence="1" id="KW-0805">Transcription regulation</keyword>
<evidence type="ECO:0000256" key="4">
    <source>
        <dbReference type="SAM" id="MobiDB-lite"/>
    </source>
</evidence>
<dbReference type="PANTHER" id="PTHR33204">
    <property type="entry name" value="TRANSCRIPTIONAL REGULATOR, MARR FAMILY"/>
    <property type="match status" value="1"/>
</dbReference>
<feature type="region of interest" description="Disordered" evidence="4">
    <location>
        <begin position="130"/>
        <end position="150"/>
    </location>
</feature>
<evidence type="ECO:0000259" key="5">
    <source>
        <dbReference type="PROSITE" id="PS51118"/>
    </source>
</evidence>
<sequence length="150" mass="16787">MNADRRYDLGVQNCSEVPMKRLNSKSGCAVEVTLSVMGGTWKPIILFQLLHGKKRFGELSRAIPGITQRMLTLQLRELEEAGIVERTVYAEVPPRVDYALTELGRSLQPVLIAMRNWGIAYSQNFAQSEPMHDADQNGASCLPELKQKQA</sequence>
<evidence type="ECO:0000313" key="6">
    <source>
        <dbReference type="EMBL" id="AIJ49586.1"/>
    </source>
</evidence>
<keyword evidence="2" id="KW-0238">DNA-binding</keyword>
<evidence type="ECO:0000256" key="3">
    <source>
        <dbReference type="ARBA" id="ARBA00023163"/>
    </source>
</evidence>
<dbReference type="PANTHER" id="PTHR33204:SF29">
    <property type="entry name" value="TRANSCRIPTIONAL REGULATOR"/>
    <property type="match status" value="1"/>
</dbReference>
<dbReference type="CDD" id="cd00090">
    <property type="entry name" value="HTH_ARSR"/>
    <property type="match status" value="1"/>
</dbReference>
<dbReference type="EMBL" id="CP006704">
    <property type="protein sequence ID" value="AIJ49586.1"/>
    <property type="molecule type" value="Genomic_DNA"/>
</dbReference>
<accession>A0A076PY28</accession>
<evidence type="ECO:0000256" key="1">
    <source>
        <dbReference type="ARBA" id="ARBA00023015"/>
    </source>
</evidence>
<keyword evidence="3" id="KW-0804">Transcription</keyword>
<dbReference type="Gene3D" id="1.10.10.10">
    <property type="entry name" value="Winged helix-like DNA-binding domain superfamily/Winged helix DNA-binding domain"/>
    <property type="match status" value="1"/>
</dbReference>
<dbReference type="SUPFAM" id="SSF46785">
    <property type="entry name" value="Winged helix' DNA-binding domain"/>
    <property type="match status" value="1"/>
</dbReference>
<dbReference type="InterPro" id="IPR002577">
    <property type="entry name" value="HTH_HxlR"/>
</dbReference>
<dbReference type="KEGG" id="ctes:O987_27690"/>
<dbReference type="InterPro" id="IPR011991">
    <property type="entry name" value="ArsR-like_HTH"/>
</dbReference>
<name>A0A076PY28_COMTE</name>
<dbReference type="InterPro" id="IPR036390">
    <property type="entry name" value="WH_DNA-bd_sf"/>
</dbReference>
<reference evidence="6 7" key="1">
    <citation type="journal article" date="2014" name="Genome Announc.">
        <title>Complete Genome Sequence of Polychlorinated Biphenyl Degrader Comamonas testosteroni TK102 (NBRC 109938).</title>
        <authorList>
            <person name="Fukuda K."/>
            <person name="Hosoyama A."/>
            <person name="Tsuchikane K."/>
            <person name="Ohji S."/>
            <person name="Yamazoe A."/>
            <person name="Fujita N."/>
            <person name="Shintani M."/>
            <person name="Kimbara K."/>
        </authorList>
    </citation>
    <scope>NUCLEOTIDE SEQUENCE [LARGE SCALE GENOMIC DNA]</scope>
    <source>
        <strain evidence="6">TK102</strain>
    </source>
</reference>
<dbReference type="HOGENOM" id="CLU_111585_5_0_4"/>
<dbReference type="Pfam" id="PF01638">
    <property type="entry name" value="HxlR"/>
    <property type="match status" value="1"/>
</dbReference>
<organism evidence="6 7">
    <name type="scientific">Comamonas testosteroni TK102</name>
    <dbReference type="NCBI Taxonomy" id="1392005"/>
    <lineage>
        <taxon>Bacteria</taxon>
        <taxon>Pseudomonadati</taxon>
        <taxon>Pseudomonadota</taxon>
        <taxon>Betaproteobacteria</taxon>
        <taxon>Burkholderiales</taxon>
        <taxon>Comamonadaceae</taxon>
        <taxon>Comamonas</taxon>
    </lineage>
</organism>
<gene>
    <name evidence="6" type="ORF">O987_27690</name>
</gene>
<proteinExistence type="predicted"/>
<feature type="domain" description="HTH hxlR-type" evidence="5">
    <location>
        <begin position="28"/>
        <end position="126"/>
    </location>
</feature>
<dbReference type="GO" id="GO:0006355">
    <property type="term" value="P:regulation of DNA-templated transcription"/>
    <property type="evidence" value="ECO:0007669"/>
    <property type="project" value="UniProtKB-ARBA"/>
</dbReference>